<dbReference type="RefSeq" id="WP_163777081.1">
    <property type="nucleotide sequence ID" value="NZ_AP022569.1"/>
</dbReference>
<accession>A0A7I7KZ21</accession>
<feature type="transmembrane region" description="Helical" evidence="1">
    <location>
        <begin position="244"/>
        <end position="264"/>
    </location>
</feature>
<gene>
    <name evidence="3" type="ORF">MCOO_29740</name>
</gene>
<feature type="domain" description="Acyltransferase 3" evidence="2">
    <location>
        <begin position="37"/>
        <end position="365"/>
    </location>
</feature>
<evidence type="ECO:0000313" key="4">
    <source>
        <dbReference type="Proteomes" id="UP000465866"/>
    </source>
</evidence>
<keyword evidence="4" id="KW-1185">Reference proteome</keyword>
<dbReference type="GO" id="GO:0016747">
    <property type="term" value="F:acyltransferase activity, transferring groups other than amino-acyl groups"/>
    <property type="evidence" value="ECO:0007669"/>
    <property type="project" value="InterPro"/>
</dbReference>
<dbReference type="GO" id="GO:0016020">
    <property type="term" value="C:membrane"/>
    <property type="evidence" value="ECO:0007669"/>
    <property type="project" value="TreeGrafter"/>
</dbReference>
<feature type="transmembrane region" description="Helical" evidence="1">
    <location>
        <begin position="271"/>
        <end position="289"/>
    </location>
</feature>
<dbReference type="Proteomes" id="UP000465866">
    <property type="component" value="Chromosome"/>
</dbReference>
<evidence type="ECO:0000259" key="2">
    <source>
        <dbReference type="Pfam" id="PF01757"/>
    </source>
</evidence>
<dbReference type="AlphaFoldDB" id="A0A7I7KZ21"/>
<keyword evidence="1" id="KW-0472">Membrane</keyword>
<feature type="transmembrane region" description="Helical" evidence="1">
    <location>
        <begin position="204"/>
        <end position="224"/>
    </location>
</feature>
<name>A0A7I7KZ21_9MYCO</name>
<dbReference type="EMBL" id="AP022569">
    <property type="protein sequence ID" value="BBX46959.1"/>
    <property type="molecule type" value="Genomic_DNA"/>
</dbReference>
<dbReference type="InterPro" id="IPR002656">
    <property type="entry name" value="Acyl_transf_3_dom"/>
</dbReference>
<protein>
    <submittedName>
        <fullName evidence="3">Acyltransferase</fullName>
    </submittedName>
</protein>
<reference evidence="3 4" key="1">
    <citation type="journal article" date="2019" name="Emerg. Microbes Infect.">
        <title>Comprehensive subspecies identification of 175 nontuberculous mycobacteria species based on 7547 genomic profiles.</title>
        <authorList>
            <person name="Matsumoto Y."/>
            <person name="Kinjo T."/>
            <person name="Motooka D."/>
            <person name="Nabeya D."/>
            <person name="Jung N."/>
            <person name="Uechi K."/>
            <person name="Horii T."/>
            <person name="Iida T."/>
            <person name="Fujita J."/>
            <person name="Nakamura S."/>
        </authorList>
    </citation>
    <scope>NUCLEOTIDE SEQUENCE [LARGE SCALE GENOMIC DNA]</scope>
    <source>
        <strain evidence="3 4">JCM 12404</strain>
    </source>
</reference>
<organism evidence="3 4">
    <name type="scientific">Mycobacterium cookii</name>
    <dbReference type="NCBI Taxonomy" id="1775"/>
    <lineage>
        <taxon>Bacteria</taxon>
        <taxon>Bacillati</taxon>
        <taxon>Actinomycetota</taxon>
        <taxon>Actinomycetes</taxon>
        <taxon>Mycobacteriales</taxon>
        <taxon>Mycobacteriaceae</taxon>
        <taxon>Mycobacterium</taxon>
    </lineage>
</organism>
<evidence type="ECO:0000313" key="3">
    <source>
        <dbReference type="EMBL" id="BBX46959.1"/>
    </source>
</evidence>
<feature type="transmembrane region" description="Helical" evidence="1">
    <location>
        <begin position="178"/>
        <end position="197"/>
    </location>
</feature>
<feature type="transmembrane region" description="Helical" evidence="1">
    <location>
        <begin position="325"/>
        <end position="345"/>
    </location>
</feature>
<feature type="transmembrane region" description="Helical" evidence="1">
    <location>
        <begin position="112"/>
        <end position="130"/>
    </location>
</feature>
<sequence length="395" mass="43482">MTTDPKIARVENANDHRPKPAARGTSLGEEFDPRSNALNAWRLTLAMGVILWHSWPVAGRQVSFAPAHQLLRDAWVDGFFAVSGFLITWSWFRHPRVRDYFLARGLRILPGLWICLIITAVVMAPISVAIQGGSAVKLLFSRATVEYVFENSAILLLKQDIGGTPSGVPVPGIWDGPVWTLSWEVLCYIAIAGLGLAGLLRRRWFIPTALAMAVLWSLLLPPWGVFADVIEAQRRIEDPATAALLVQAIAARFLVMFLAGALLYKFRNAIPARWSLVALSVVIVLAASFLPNYRMVAAVPLAYAIIVSGALIHNKRLRLRTDLSYGVYIYAWPVQQFLVICGLRILNPFVFALVSAAGTLPLAALSWFLVEKPAIALKSRLMRRSIGSAGNRQPG</sequence>
<keyword evidence="3" id="KW-0012">Acyltransferase</keyword>
<dbReference type="KEGG" id="mcoo:MCOO_29740"/>
<dbReference type="InterPro" id="IPR050879">
    <property type="entry name" value="Acyltransferase_3"/>
</dbReference>
<dbReference type="Pfam" id="PF01757">
    <property type="entry name" value="Acyl_transf_3"/>
    <property type="match status" value="1"/>
</dbReference>
<dbReference type="PANTHER" id="PTHR23028">
    <property type="entry name" value="ACETYLTRANSFERASE"/>
    <property type="match status" value="1"/>
</dbReference>
<keyword evidence="1" id="KW-1133">Transmembrane helix</keyword>
<proteinExistence type="predicted"/>
<keyword evidence="3" id="KW-0808">Transferase</keyword>
<feature type="transmembrane region" description="Helical" evidence="1">
    <location>
        <begin position="295"/>
        <end position="313"/>
    </location>
</feature>
<dbReference type="GO" id="GO:0000271">
    <property type="term" value="P:polysaccharide biosynthetic process"/>
    <property type="evidence" value="ECO:0007669"/>
    <property type="project" value="TreeGrafter"/>
</dbReference>
<dbReference type="PANTHER" id="PTHR23028:SF53">
    <property type="entry name" value="ACYL_TRANSF_3 DOMAIN-CONTAINING PROTEIN"/>
    <property type="match status" value="1"/>
</dbReference>
<evidence type="ECO:0000256" key="1">
    <source>
        <dbReference type="SAM" id="Phobius"/>
    </source>
</evidence>
<feature type="transmembrane region" description="Helical" evidence="1">
    <location>
        <begin position="351"/>
        <end position="370"/>
    </location>
</feature>
<keyword evidence="1" id="KW-0812">Transmembrane</keyword>